<feature type="non-terminal residue" evidence="1">
    <location>
        <position position="140"/>
    </location>
</feature>
<feature type="non-terminal residue" evidence="1">
    <location>
        <position position="1"/>
    </location>
</feature>
<dbReference type="InterPro" id="IPR008916">
    <property type="entry name" value="Retrov_capsid_C"/>
</dbReference>
<organism evidence="1">
    <name type="scientific">Human immunodeficiency virus type 1</name>
    <name type="common">HIV-1</name>
    <dbReference type="NCBI Taxonomy" id="11676"/>
    <lineage>
        <taxon>Viruses</taxon>
        <taxon>Riboviria</taxon>
        <taxon>Pararnavirae</taxon>
        <taxon>Artverviricota</taxon>
        <taxon>Revtraviricetes</taxon>
        <taxon>Ortervirales</taxon>
        <taxon>Retroviridae</taxon>
        <taxon>Orthoretrovirinae</taxon>
        <taxon>Lentivirus</taxon>
        <taxon>Lentivirus humimdef1</taxon>
    </lineage>
</organism>
<organismHost>
    <name type="scientific">Homo sapiens</name>
    <name type="common">Human</name>
    <dbReference type="NCBI Taxonomy" id="9606"/>
</organismHost>
<name>Q3S813_HV1</name>
<accession>Q3S813</accession>
<evidence type="ECO:0000313" key="1">
    <source>
        <dbReference type="EMBL" id="AAZ91493.1"/>
    </source>
</evidence>
<sequence>GFSPCQHFGHKTRTKGNPLETMYIGSIKLSEPSKLHRRSKTGCQKPCWSKMLNPDCKTILKALGPALHYKKCCQHVREWGDPVIKQGFWLRQCAKQQISILLSCCREAILEAKRESLSVSTVARRPLARNCKVLGKRLCK</sequence>
<gene>
    <name evidence="1" type="primary">gag</name>
</gene>
<proteinExistence type="predicted"/>
<dbReference type="Gene3D" id="1.10.1200.30">
    <property type="match status" value="1"/>
</dbReference>
<reference evidence="1" key="1">
    <citation type="submission" date="2005-08" db="EMBL/GenBank/DDBJ databases">
        <title>Genomic Diversity of HIV-1 subtypes in Northern Kenya.</title>
        <authorList>
            <person name="Khamadi S.A."/>
            <person name="Ochieng W."/>
            <person name="Lihana R.W."/>
            <person name="Kiptoo M.K."/>
            <person name="Kinyua J.G."/>
            <person name="Lagat N."/>
            <person name="Muriuki J."/>
            <person name="Mwangi J."/>
            <person name="Pelle R."/>
            <person name="Muigai A."/>
            <person name="Carter J."/>
            <person name="Yamada R."/>
            <person name="Mpoke S."/>
        </authorList>
    </citation>
    <scope>NUCLEOTIDE SEQUENCE</scope>
    <source>
        <strain evidence="1">MYLD005</strain>
    </source>
</reference>
<protein>
    <submittedName>
        <fullName evidence="1">Gag protein</fullName>
    </submittedName>
</protein>
<dbReference type="EMBL" id="DQ154967">
    <property type="protein sequence ID" value="AAZ91493.1"/>
    <property type="molecule type" value="Genomic_DNA"/>
</dbReference>